<evidence type="ECO:0000256" key="4">
    <source>
        <dbReference type="PROSITE-ProRule" id="PRU00134"/>
    </source>
</evidence>
<dbReference type="EMBL" id="JAULSY010000185">
    <property type="protein sequence ID" value="KAK0659434.1"/>
    <property type="molecule type" value="Genomic_DNA"/>
</dbReference>
<accession>A0AA40D3Z7</accession>
<evidence type="ECO:0000256" key="2">
    <source>
        <dbReference type="ARBA" id="ARBA00022771"/>
    </source>
</evidence>
<evidence type="ECO:0000259" key="5">
    <source>
        <dbReference type="PROSITE" id="PS50865"/>
    </source>
</evidence>
<keyword evidence="3" id="KW-0862">Zinc</keyword>
<evidence type="ECO:0000256" key="3">
    <source>
        <dbReference type="ARBA" id="ARBA00022833"/>
    </source>
</evidence>
<keyword evidence="1" id="KW-0479">Metal-binding</keyword>
<evidence type="ECO:0000313" key="7">
    <source>
        <dbReference type="Proteomes" id="UP001174997"/>
    </source>
</evidence>
<dbReference type="GO" id="GO:0008270">
    <property type="term" value="F:zinc ion binding"/>
    <property type="evidence" value="ECO:0007669"/>
    <property type="project" value="UniProtKB-KW"/>
</dbReference>
<dbReference type="Gene3D" id="6.10.140.2220">
    <property type="match status" value="1"/>
</dbReference>
<organism evidence="6 7">
    <name type="scientific">Cercophora samala</name>
    <dbReference type="NCBI Taxonomy" id="330535"/>
    <lineage>
        <taxon>Eukaryota</taxon>
        <taxon>Fungi</taxon>
        <taxon>Dikarya</taxon>
        <taxon>Ascomycota</taxon>
        <taxon>Pezizomycotina</taxon>
        <taxon>Sordariomycetes</taxon>
        <taxon>Sordariomycetidae</taxon>
        <taxon>Sordariales</taxon>
        <taxon>Lasiosphaeriaceae</taxon>
        <taxon>Cercophora</taxon>
    </lineage>
</organism>
<keyword evidence="2 4" id="KW-0863">Zinc-finger</keyword>
<keyword evidence="7" id="KW-1185">Reference proteome</keyword>
<protein>
    <recommendedName>
        <fullName evidence="5">MYND-type domain-containing protein</fullName>
    </recommendedName>
</protein>
<dbReference type="InterPro" id="IPR002893">
    <property type="entry name" value="Znf_MYND"/>
</dbReference>
<dbReference type="AlphaFoldDB" id="A0AA40D3Z7"/>
<sequence length="393" mass="43057">MDAKVRSFNNLPRSKKTPSGLVPNHWVFGVCHVDIQPRGDILLAVNPQSQYINQAGPGQILSLPTTSEKAEAIIPYLLDAFASPAPGDPSAPTFAPWTWSTLDPDMAEAIGNSLKKHGVTPALCKVGVCTAEEREVLETARASLFGRLTEALEKIDRDPVDLGDSSKCHGCGMNHQCFFQPLKRCARCGQASYHSRECQKKHWKHHKSVCRAPGAAPSIDAHDYYNTKAPADPQARALMTSLRLEGHPNSRGTALPLYRLVLTGQDTPENMRLLFGPQYESTLKSDHENTRVECLLDPPPGSPSHVMNSYMNDPSVVRSLRPATEAEQQKVDEVRKIQNLVRQRVGAGKSPSSADMQAILKNFGPKWPAMLPVYTLATNTMDQGVPVGGHRGF</sequence>
<name>A0AA40D3Z7_9PEZI</name>
<feature type="domain" description="MYND-type" evidence="5">
    <location>
        <begin position="168"/>
        <end position="210"/>
    </location>
</feature>
<gene>
    <name evidence="6" type="ORF">QBC41DRAFT_287127</name>
</gene>
<evidence type="ECO:0000313" key="6">
    <source>
        <dbReference type="EMBL" id="KAK0659434.1"/>
    </source>
</evidence>
<evidence type="ECO:0000256" key="1">
    <source>
        <dbReference type="ARBA" id="ARBA00022723"/>
    </source>
</evidence>
<comment type="caution">
    <text evidence="6">The sequence shown here is derived from an EMBL/GenBank/DDBJ whole genome shotgun (WGS) entry which is preliminary data.</text>
</comment>
<dbReference type="SUPFAM" id="SSF144232">
    <property type="entry name" value="HIT/MYND zinc finger-like"/>
    <property type="match status" value="1"/>
</dbReference>
<dbReference type="Proteomes" id="UP001174997">
    <property type="component" value="Unassembled WGS sequence"/>
</dbReference>
<dbReference type="PROSITE" id="PS50865">
    <property type="entry name" value="ZF_MYND_2"/>
    <property type="match status" value="1"/>
</dbReference>
<proteinExistence type="predicted"/>
<reference evidence="6" key="1">
    <citation type="submission" date="2023-06" db="EMBL/GenBank/DDBJ databases">
        <title>Genome-scale phylogeny and comparative genomics of the fungal order Sordariales.</title>
        <authorList>
            <consortium name="Lawrence Berkeley National Laboratory"/>
            <person name="Hensen N."/>
            <person name="Bonometti L."/>
            <person name="Westerberg I."/>
            <person name="Brannstrom I.O."/>
            <person name="Guillou S."/>
            <person name="Cros-Aarteil S."/>
            <person name="Calhoun S."/>
            <person name="Haridas S."/>
            <person name="Kuo A."/>
            <person name="Mondo S."/>
            <person name="Pangilinan J."/>
            <person name="Riley R."/>
            <person name="Labutti K."/>
            <person name="Andreopoulos B."/>
            <person name="Lipzen A."/>
            <person name="Chen C."/>
            <person name="Yanf M."/>
            <person name="Daum C."/>
            <person name="Ng V."/>
            <person name="Clum A."/>
            <person name="Steindorff A."/>
            <person name="Ohm R."/>
            <person name="Martin F."/>
            <person name="Silar P."/>
            <person name="Natvig D."/>
            <person name="Lalanne C."/>
            <person name="Gautier V."/>
            <person name="Ament-Velasquez S.L."/>
            <person name="Kruys A."/>
            <person name="Hutchinson M.I."/>
            <person name="Powell A.J."/>
            <person name="Barry K."/>
            <person name="Miller A.N."/>
            <person name="Grigoriev I.V."/>
            <person name="Debuchy R."/>
            <person name="Gladieux P."/>
            <person name="Thoren M.H."/>
            <person name="Johannesson H."/>
        </authorList>
    </citation>
    <scope>NUCLEOTIDE SEQUENCE</scope>
    <source>
        <strain evidence="6">CBS 307.81</strain>
    </source>
</reference>
<dbReference type="Pfam" id="PF01753">
    <property type="entry name" value="zf-MYND"/>
    <property type="match status" value="1"/>
</dbReference>